<dbReference type="InterPro" id="IPR006223">
    <property type="entry name" value="GcvT"/>
</dbReference>
<dbReference type="GO" id="GO:0008483">
    <property type="term" value="F:transaminase activity"/>
    <property type="evidence" value="ECO:0007669"/>
    <property type="project" value="UniProtKB-KW"/>
</dbReference>
<keyword evidence="11" id="KW-0489">Methyltransferase</keyword>
<comment type="catalytic activity">
    <reaction evidence="6 7">
        <text>N(6)-[(R)-S(8)-aminomethyldihydrolipoyl]-L-lysyl-[protein] + (6S)-5,6,7,8-tetrahydrofolate = N(6)-[(R)-dihydrolipoyl]-L-lysyl-[protein] + (6R)-5,10-methylene-5,6,7,8-tetrahydrofolate + NH4(+)</text>
        <dbReference type="Rhea" id="RHEA:16945"/>
        <dbReference type="Rhea" id="RHEA-COMP:10475"/>
        <dbReference type="Rhea" id="RHEA-COMP:10492"/>
        <dbReference type="ChEBI" id="CHEBI:15636"/>
        <dbReference type="ChEBI" id="CHEBI:28938"/>
        <dbReference type="ChEBI" id="CHEBI:57453"/>
        <dbReference type="ChEBI" id="CHEBI:83100"/>
        <dbReference type="ChEBI" id="CHEBI:83143"/>
        <dbReference type="EC" id="2.1.2.10"/>
    </reaction>
</comment>
<evidence type="ECO:0000313" key="12">
    <source>
        <dbReference type="Proteomes" id="UP000526501"/>
    </source>
</evidence>
<dbReference type="SUPFAM" id="SSF103025">
    <property type="entry name" value="Folate-binding domain"/>
    <property type="match status" value="1"/>
</dbReference>
<evidence type="ECO:0000256" key="8">
    <source>
        <dbReference type="PIRSR" id="PIRSR006487-1"/>
    </source>
</evidence>
<keyword evidence="4 7" id="KW-0808">Transferase</keyword>
<dbReference type="InterPro" id="IPR027266">
    <property type="entry name" value="TrmE/GcvT-like"/>
</dbReference>
<proteinExistence type="inferred from homology"/>
<dbReference type="Proteomes" id="UP000526501">
    <property type="component" value="Unassembled WGS sequence"/>
</dbReference>
<dbReference type="Pfam" id="PF01571">
    <property type="entry name" value="GCV_T"/>
    <property type="match status" value="1"/>
</dbReference>
<dbReference type="PIRSF" id="PIRSF006487">
    <property type="entry name" value="GcvT"/>
    <property type="match status" value="1"/>
</dbReference>
<dbReference type="FunFam" id="3.30.70.1400:FF:000001">
    <property type="entry name" value="Aminomethyltransferase"/>
    <property type="match status" value="1"/>
</dbReference>
<evidence type="ECO:0000256" key="2">
    <source>
        <dbReference type="ARBA" id="ARBA00012616"/>
    </source>
</evidence>
<dbReference type="InterPro" id="IPR006222">
    <property type="entry name" value="GCVT_N"/>
</dbReference>
<dbReference type="GO" id="GO:0004047">
    <property type="term" value="F:aminomethyltransferase activity"/>
    <property type="evidence" value="ECO:0007669"/>
    <property type="project" value="UniProtKB-UniRule"/>
</dbReference>
<dbReference type="PANTHER" id="PTHR43757:SF2">
    <property type="entry name" value="AMINOMETHYLTRANSFERASE, MITOCHONDRIAL"/>
    <property type="match status" value="1"/>
</dbReference>
<keyword evidence="12" id="KW-1185">Reference proteome</keyword>
<evidence type="ECO:0000313" key="11">
    <source>
        <dbReference type="EMBL" id="MBC2607634.1"/>
    </source>
</evidence>
<evidence type="ECO:0000256" key="7">
    <source>
        <dbReference type="HAMAP-Rule" id="MF_00259"/>
    </source>
</evidence>
<sequence length="367" mass="39255">MSETQRTPLYDFNVAHGGRMVDFAGWEMPVQYESIVEEHKSTRAAAGLFDVSHMGEATVEGPEAEAFLNYVLTNDVSTMDDGKALYSLMCYPSGGVVDDLLVYRKGLNRYLLCLNAANVAKDVAWLQSEAAKFDVAVTNVSSEYGLIALQGPKAFSILSELASVDLSSLGYYRFVEGKVAGFDCLISRTGYTGEVGVELFVSTSDTAALAEALLEKGKPQGLVLAGLGARDSLRLEAGYSLYGHEIDDEIGPVEANLMWTVSLKKAGDFIGKEAIKTKRSDGPAKKVVFFKTGGRRIARPGTDIVLDGAKVGTVVSGTFSPILNEAIGSALVDASVAKSDSLAVDLRGKSFPIERTKPPFLPLNPQA</sequence>
<gene>
    <name evidence="7 11" type="primary">gcvT</name>
    <name evidence="11" type="ORF">H5P27_16395</name>
</gene>
<dbReference type="HAMAP" id="MF_00259">
    <property type="entry name" value="GcvT"/>
    <property type="match status" value="1"/>
</dbReference>
<dbReference type="GO" id="GO:0032259">
    <property type="term" value="P:methylation"/>
    <property type="evidence" value="ECO:0007669"/>
    <property type="project" value="UniProtKB-KW"/>
</dbReference>
<protein>
    <recommendedName>
        <fullName evidence="2 7">Aminomethyltransferase</fullName>
        <ecNumber evidence="2 7">2.1.2.10</ecNumber>
    </recommendedName>
    <alternativeName>
        <fullName evidence="5 7">Glycine cleavage system T protein</fullName>
    </alternativeName>
</protein>
<feature type="domain" description="GCVT N-terminal" evidence="9">
    <location>
        <begin position="9"/>
        <end position="265"/>
    </location>
</feature>
<dbReference type="AlphaFoldDB" id="A0A7X1B8I2"/>
<dbReference type="InterPro" id="IPR029043">
    <property type="entry name" value="GcvT/YgfZ_C"/>
</dbReference>
<dbReference type="EMBL" id="JACHVC010000013">
    <property type="protein sequence ID" value="MBC2607634.1"/>
    <property type="molecule type" value="Genomic_DNA"/>
</dbReference>
<evidence type="ECO:0000256" key="5">
    <source>
        <dbReference type="ARBA" id="ARBA00031395"/>
    </source>
</evidence>
<dbReference type="Gene3D" id="2.40.30.110">
    <property type="entry name" value="Aminomethyltransferase beta-barrel domains"/>
    <property type="match status" value="1"/>
</dbReference>
<name>A0A7X1B8I2_9BACT</name>
<organism evidence="11 12">
    <name type="scientific">Pelagicoccus albus</name>
    <dbReference type="NCBI Taxonomy" id="415222"/>
    <lineage>
        <taxon>Bacteria</taxon>
        <taxon>Pseudomonadati</taxon>
        <taxon>Verrucomicrobiota</taxon>
        <taxon>Opitutia</taxon>
        <taxon>Puniceicoccales</taxon>
        <taxon>Pelagicoccaceae</taxon>
        <taxon>Pelagicoccus</taxon>
    </lineage>
</organism>
<evidence type="ECO:0000256" key="1">
    <source>
        <dbReference type="ARBA" id="ARBA00008609"/>
    </source>
</evidence>
<dbReference type="Gene3D" id="3.30.1360.120">
    <property type="entry name" value="Probable tRNA modification gtpase trme, domain 1"/>
    <property type="match status" value="1"/>
</dbReference>
<dbReference type="GO" id="GO:0008168">
    <property type="term" value="F:methyltransferase activity"/>
    <property type="evidence" value="ECO:0007669"/>
    <property type="project" value="UniProtKB-KW"/>
</dbReference>
<dbReference type="Gene3D" id="3.30.70.1400">
    <property type="entry name" value="Aminomethyltransferase beta-barrel domains"/>
    <property type="match status" value="1"/>
</dbReference>
<dbReference type="GO" id="GO:0005829">
    <property type="term" value="C:cytosol"/>
    <property type="evidence" value="ECO:0007669"/>
    <property type="project" value="TreeGrafter"/>
</dbReference>
<feature type="domain" description="Aminomethyltransferase C-terminal" evidence="10">
    <location>
        <begin position="285"/>
        <end position="360"/>
    </location>
</feature>
<dbReference type="RefSeq" id="WP_185662134.1">
    <property type="nucleotide sequence ID" value="NZ_CAWPOO010000013.1"/>
</dbReference>
<dbReference type="InterPro" id="IPR028896">
    <property type="entry name" value="GcvT/YgfZ/DmdA"/>
</dbReference>
<comment type="similarity">
    <text evidence="1 7">Belongs to the GcvT family.</text>
</comment>
<reference evidence="11 12" key="1">
    <citation type="submission" date="2020-07" db="EMBL/GenBank/DDBJ databases">
        <authorList>
            <person name="Feng X."/>
        </authorList>
    </citation>
    <scope>NUCLEOTIDE SEQUENCE [LARGE SCALE GENOMIC DNA]</scope>
    <source>
        <strain evidence="11 12">JCM23202</strain>
    </source>
</reference>
<dbReference type="NCBIfam" id="NF001567">
    <property type="entry name" value="PRK00389.1"/>
    <property type="match status" value="1"/>
</dbReference>
<comment type="subunit">
    <text evidence="7">The glycine cleavage system is composed of four proteins: P, T, L and H.</text>
</comment>
<dbReference type="PANTHER" id="PTHR43757">
    <property type="entry name" value="AMINOMETHYLTRANSFERASE"/>
    <property type="match status" value="1"/>
</dbReference>
<dbReference type="InterPro" id="IPR013977">
    <property type="entry name" value="GcvT_C"/>
</dbReference>
<dbReference type="FunFam" id="4.10.1250.10:FF:000001">
    <property type="entry name" value="Aminomethyltransferase"/>
    <property type="match status" value="1"/>
</dbReference>
<evidence type="ECO:0000259" key="9">
    <source>
        <dbReference type="Pfam" id="PF01571"/>
    </source>
</evidence>
<dbReference type="GO" id="GO:0005960">
    <property type="term" value="C:glycine cleavage complex"/>
    <property type="evidence" value="ECO:0007669"/>
    <property type="project" value="InterPro"/>
</dbReference>
<dbReference type="GO" id="GO:0019464">
    <property type="term" value="P:glycine decarboxylation via glycine cleavage system"/>
    <property type="evidence" value="ECO:0007669"/>
    <property type="project" value="UniProtKB-UniRule"/>
</dbReference>
<evidence type="ECO:0000256" key="6">
    <source>
        <dbReference type="ARBA" id="ARBA00047665"/>
    </source>
</evidence>
<comment type="caution">
    <text evidence="11">The sequence shown here is derived from an EMBL/GenBank/DDBJ whole genome shotgun (WGS) entry which is preliminary data.</text>
</comment>
<dbReference type="EC" id="2.1.2.10" evidence="2 7"/>
<dbReference type="Pfam" id="PF08669">
    <property type="entry name" value="GCV_T_C"/>
    <property type="match status" value="1"/>
</dbReference>
<dbReference type="InterPro" id="IPR022903">
    <property type="entry name" value="GcvT_bac"/>
</dbReference>
<evidence type="ECO:0000256" key="4">
    <source>
        <dbReference type="ARBA" id="ARBA00022679"/>
    </source>
</evidence>
<dbReference type="Gene3D" id="4.10.1250.10">
    <property type="entry name" value="Aminomethyltransferase fragment"/>
    <property type="match status" value="1"/>
</dbReference>
<comment type="function">
    <text evidence="7">The glycine cleavage system catalyzes the degradation of glycine.</text>
</comment>
<dbReference type="NCBIfam" id="TIGR00528">
    <property type="entry name" value="gcvT"/>
    <property type="match status" value="1"/>
</dbReference>
<accession>A0A7X1B8I2</accession>
<evidence type="ECO:0000256" key="3">
    <source>
        <dbReference type="ARBA" id="ARBA00022576"/>
    </source>
</evidence>
<keyword evidence="3 7" id="KW-0032">Aminotransferase</keyword>
<feature type="binding site" evidence="8">
    <location>
        <position position="198"/>
    </location>
    <ligand>
        <name>substrate</name>
    </ligand>
</feature>
<dbReference type="SUPFAM" id="SSF101790">
    <property type="entry name" value="Aminomethyltransferase beta-barrel domain"/>
    <property type="match status" value="1"/>
</dbReference>
<evidence type="ECO:0000259" key="10">
    <source>
        <dbReference type="Pfam" id="PF08669"/>
    </source>
</evidence>